<evidence type="ECO:0000313" key="6">
    <source>
        <dbReference type="EMBL" id="CUH70791.1"/>
    </source>
</evidence>
<dbReference type="RefSeq" id="WP_058242131.1">
    <property type="nucleotide sequence ID" value="NZ_CYSB01000021.1"/>
</dbReference>
<feature type="domain" description="HTH gntR-type" evidence="4">
    <location>
        <begin position="12"/>
        <end position="79"/>
    </location>
</feature>
<dbReference type="PANTHER" id="PTHR43537">
    <property type="entry name" value="TRANSCRIPTIONAL REGULATOR, GNTR FAMILY"/>
    <property type="match status" value="1"/>
</dbReference>
<dbReference type="CDD" id="cd07377">
    <property type="entry name" value="WHTH_GntR"/>
    <property type="match status" value="1"/>
</dbReference>
<dbReference type="AlphaFoldDB" id="A0A0P1F9Z1"/>
<evidence type="ECO:0000256" key="3">
    <source>
        <dbReference type="ARBA" id="ARBA00023163"/>
    </source>
</evidence>
<gene>
    <name evidence="6" type="primary">mcbR_1</name>
    <name evidence="5" type="synonym">mcbR_2</name>
    <name evidence="5" type="ORF">TL5118_01045</name>
    <name evidence="6" type="ORF">TL5120_00571</name>
</gene>
<name>A0A0P1F9Z1_9RHOB</name>
<keyword evidence="3" id="KW-0804">Transcription</keyword>
<evidence type="ECO:0000313" key="5">
    <source>
        <dbReference type="EMBL" id="CUH64855.1"/>
    </source>
</evidence>
<dbReference type="InterPro" id="IPR036390">
    <property type="entry name" value="WH_DNA-bd_sf"/>
</dbReference>
<reference evidence="5 7" key="1">
    <citation type="submission" date="2015-09" db="EMBL/GenBank/DDBJ databases">
        <authorList>
            <person name="Rodrigo-Torres L."/>
            <person name="Arahal D.R."/>
        </authorList>
    </citation>
    <scope>NUCLEOTIDE SEQUENCE [LARGE SCALE GENOMIC DNA]</scope>
    <source>
        <strain evidence="5 7">CECT 5118</strain>
    </source>
</reference>
<dbReference type="GO" id="GO:0003677">
    <property type="term" value="F:DNA binding"/>
    <property type="evidence" value="ECO:0007669"/>
    <property type="project" value="UniProtKB-KW"/>
</dbReference>
<keyword evidence="1" id="KW-0805">Transcription regulation</keyword>
<sequence>MPRKFQSQTKKQPEHDVIYQALKDMILFGDFIPGQPLTIMNLAETLGASATPIREAIRRLTAERALETQENRRVAVPHMTPALLEELDFLRLTIEPELARRAAPHVTPDEIDALERHDDELEHAINIGDVKLYMKANYAFHFTLYQRAEAPTLLKVAESIWLQIGPALRVGCGRFGTAKLTDQHVETTKALRNGDFDRVSTSIREDIIQGMDFVRHSLK</sequence>
<dbReference type="Proteomes" id="UP000051086">
    <property type="component" value="Unassembled WGS sequence"/>
</dbReference>
<evidence type="ECO:0000313" key="7">
    <source>
        <dbReference type="Proteomes" id="UP000051086"/>
    </source>
</evidence>
<dbReference type="SMART" id="SM00345">
    <property type="entry name" value="HTH_GNTR"/>
    <property type="match status" value="1"/>
</dbReference>
<reference evidence="6 8" key="2">
    <citation type="submission" date="2015-09" db="EMBL/GenBank/DDBJ databases">
        <authorList>
            <consortium name="Swine Surveillance"/>
        </authorList>
    </citation>
    <scope>NUCLEOTIDE SEQUENCE [LARGE SCALE GENOMIC DNA]</scope>
    <source>
        <strain evidence="6 8">5120</strain>
    </source>
</reference>
<evidence type="ECO:0000256" key="1">
    <source>
        <dbReference type="ARBA" id="ARBA00023015"/>
    </source>
</evidence>
<dbReference type="InterPro" id="IPR000524">
    <property type="entry name" value="Tscrpt_reg_HTH_GntR"/>
</dbReference>
<dbReference type="Gene3D" id="1.10.10.10">
    <property type="entry name" value="Winged helix-like DNA-binding domain superfamily/Winged helix DNA-binding domain"/>
    <property type="match status" value="1"/>
</dbReference>
<accession>A0A0P1F9Z1</accession>
<organism evidence="6 8">
    <name type="scientific">Thalassovita autumnalis</name>
    <dbReference type="NCBI Taxonomy" id="2072972"/>
    <lineage>
        <taxon>Bacteria</taxon>
        <taxon>Pseudomonadati</taxon>
        <taxon>Pseudomonadota</taxon>
        <taxon>Alphaproteobacteria</taxon>
        <taxon>Rhodobacterales</taxon>
        <taxon>Roseobacteraceae</taxon>
        <taxon>Thalassovita</taxon>
    </lineage>
</organism>
<dbReference type="GO" id="GO:0003700">
    <property type="term" value="F:DNA-binding transcription factor activity"/>
    <property type="evidence" value="ECO:0007669"/>
    <property type="project" value="InterPro"/>
</dbReference>
<dbReference type="InterPro" id="IPR008920">
    <property type="entry name" value="TF_FadR/GntR_C"/>
</dbReference>
<protein>
    <submittedName>
        <fullName evidence="6">HTH-type transcriptional regulator McbR</fullName>
    </submittedName>
</protein>
<keyword evidence="2" id="KW-0238">DNA-binding</keyword>
<dbReference type="InterPro" id="IPR011711">
    <property type="entry name" value="GntR_C"/>
</dbReference>
<dbReference type="Gene3D" id="1.20.120.530">
    <property type="entry name" value="GntR ligand-binding domain-like"/>
    <property type="match status" value="1"/>
</dbReference>
<dbReference type="PANTHER" id="PTHR43537:SF39">
    <property type="entry name" value="HTH-TYPE TRANSCRIPTIONAL REGULATOR MCBR"/>
    <property type="match status" value="1"/>
</dbReference>
<evidence type="ECO:0000313" key="8">
    <source>
        <dbReference type="Proteomes" id="UP000051887"/>
    </source>
</evidence>
<dbReference type="EMBL" id="CYSC01000013">
    <property type="protein sequence ID" value="CUH70791.1"/>
    <property type="molecule type" value="Genomic_DNA"/>
</dbReference>
<dbReference type="SUPFAM" id="SSF48008">
    <property type="entry name" value="GntR ligand-binding domain-like"/>
    <property type="match status" value="1"/>
</dbReference>
<dbReference type="InterPro" id="IPR036388">
    <property type="entry name" value="WH-like_DNA-bd_sf"/>
</dbReference>
<dbReference type="OrthoDB" id="9815654at2"/>
<evidence type="ECO:0000256" key="2">
    <source>
        <dbReference type="ARBA" id="ARBA00023125"/>
    </source>
</evidence>
<dbReference type="Pfam" id="PF00392">
    <property type="entry name" value="GntR"/>
    <property type="match status" value="1"/>
</dbReference>
<proteinExistence type="predicted"/>
<dbReference type="Proteomes" id="UP000051887">
    <property type="component" value="Unassembled WGS sequence"/>
</dbReference>
<dbReference type="PROSITE" id="PS50949">
    <property type="entry name" value="HTH_GNTR"/>
    <property type="match status" value="1"/>
</dbReference>
<dbReference type="EMBL" id="CYSB01000021">
    <property type="protein sequence ID" value="CUH64855.1"/>
    <property type="molecule type" value="Genomic_DNA"/>
</dbReference>
<dbReference type="SMART" id="SM00895">
    <property type="entry name" value="FCD"/>
    <property type="match status" value="1"/>
</dbReference>
<dbReference type="SUPFAM" id="SSF46785">
    <property type="entry name" value="Winged helix' DNA-binding domain"/>
    <property type="match status" value="1"/>
</dbReference>
<keyword evidence="7" id="KW-1185">Reference proteome</keyword>
<evidence type="ECO:0000259" key="4">
    <source>
        <dbReference type="PROSITE" id="PS50949"/>
    </source>
</evidence>
<dbReference type="Pfam" id="PF07729">
    <property type="entry name" value="FCD"/>
    <property type="match status" value="1"/>
</dbReference>